<organism evidence="1 2">
    <name type="scientific">Rhizophagus clarus</name>
    <dbReference type="NCBI Taxonomy" id="94130"/>
    <lineage>
        <taxon>Eukaryota</taxon>
        <taxon>Fungi</taxon>
        <taxon>Fungi incertae sedis</taxon>
        <taxon>Mucoromycota</taxon>
        <taxon>Glomeromycotina</taxon>
        <taxon>Glomeromycetes</taxon>
        <taxon>Glomerales</taxon>
        <taxon>Glomeraceae</taxon>
        <taxon>Rhizophagus</taxon>
    </lineage>
</organism>
<comment type="caution">
    <text evidence="1">The sequence shown here is derived from an EMBL/GenBank/DDBJ whole genome shotgun (WGS) entry which is preliminary data.</text>
</comment>
<accession>A0A8H3KRV6</accession>
<proteinExistence type="predicted"/>
<gene>
    <name evidence="1" type="ORF">RCL2_000218000</name>
</gene>
<sequence length="177" mass="20998">MSNLNEDVIYLIIEQVQNDKKTLHLCLFVNKTWCEPTVPILWKNLWKRLINKEKENYCRQLDLDVILRIIDENIDEKSKILNVQDEILNLFINENTEFTHLYMPENFEHQIHNGVECCFSKIEFLSCSTAINNNILTKLVETCKSIKELKLVELENNNYEIVKLIKTQRKLTNIDLS</sequence>
<evidence type="ECO:0000313" key="1">
    <source>
        <dbReference type="EMBL" id="GES74712.1"/>
    </source>
</evidence>
<protein>
    <recommendedName>
        <fullName evidence="3">F-box domain-containing protein</fullName>
    </recommendedName>
</protein>
<dbReference type="Proteomes" id="UP000615446">
    <property type="component" value="Unassembled WGS sequence"/>
</dbReference>
<reference evidence="1" key="1">
    <citation type="submission" date="2019-10" db="EMBL/GenBank/DDBJ databases">
        <title>Conservation and host-specific expression of non-tandemly repeated heterogenous ribosome RNA gene in arbuscular mycorrhizal fungi.</title>
        <authorList>
            <person name="Maeda T."/>
            <person name="Kobayashi Y."/>
            <person name="Nakagawa T."/>
            <person name="Ezawa T."/>
            <person name="Yamaguchi K."/>
            <person name="Bino T."/>
            <person name="Nishimoto Y."/>
            <person name="Shigenobu S."/>
            <person name="Kawaguchi M."/>
        </authorList>
    </citation>
    <scope>NUCLEOTIDE SEQUENCE</scope>
    <source>
        <strain evidence="1">HR1</strain>
    </source>
</reference>
<dbReference type="AlphaFoldDB" id="A0A8H3KRV6"/>
<name>A0A8H3KRV6_9GLOM</name>
<dbReference type="EMBL" id="BLAL01000012">
    <property type="protein sequence ID" value="GES74712.1"/>
    <property type="molecule type" value="Genomic_DNA"/>
</dbReference>
<evidence type="ECO:0008006" key="3">
    <source>
        <dbReference type="Google" id="ProtNLM"/>
    </source>
</evidence>
<dbReference type="OrthoDB" id="2330282at2759"/>
<evidence type="ECO:0000313" key="2">
    <source>
        <dbReference type="Proteomes" id="UP000615446"/>
    </source>
</evidence>